<evidence type="ECO:0000256" key="4">
    <source>
        <dbReference type="ARBA" id="ARBA00023163"/>
    </source>
</evidence>
<keyword evidence="3" id="KW-0238">DNA-binding</keyword>
<organism evidence="7 8">
    <name type="scientific">Pseudolactococcus plantarum</name>
    <dbReference type="NCBI Taxonomy" id="1365"/>
    <lineage>
        <taxon>Bacteria</taxon>
        <taxon>Bacillati</taxon>
        <taxon>Bacillota</taxon>
        <taxon>Bacilli</taxon>
        <taxon>Lactobacillales</taxon>
        <taxon>Streptococcaceae</taxon>
        <taxon>Pseudolactococcus</taxon>
    </lineage>
</organism>
<dbReference type="SUPFAM" id="SSF89082">
    <property type="entry name" value="Antibiotic binding domain of TipA-like multidrug resistance regulators"/>
    <property type="match status" value="1"/>
</dbReference>
<dbReference type="PROSITE" id="PS50937">
    <property type="entry name" value="HTH_MERR_2"/>
    <property type="match status" value="1"/>
</dbReference>
<keyword evidence="4" id="KW-0804">Transcription</keyword>
<keyword evidence="1" id="KW-0678">Repressor</keyword>
<protein>
    <submittedName>
        <fullName evidence="7">TipAS antibiotic-recognition domain protein</fullName>
    </submittedName>
</protein>
<keyword evidence="2" id="KW-0805">Transcription regulation</keyword>
<feature type="coiled-coil region" evidence="5">
    <location>
        <begin position="75"/>
        <end position="102"/>
    </location>
</feature>
<proteinExistence type="predicted"/>
<dbReference type="InterPro" id="IPR009061">
    <property type="entry name" value="DNA-bd_dom_put_sf"/>
</dbReference>
<dbReference type="Proteomes" id="UP000242246">
    <property type="component" value="Unassembled WGS sequence"/>
</dbReference>
<dbReference type="PANTHER" id="PTHR30204:SF69">
    <property type="entry name" value="MERR-FAMILY TRANSCRIPTIONAL REGULATOR"/>
    <property type="match status" value="1"/>
</dbReference>
<dbReference type="GO" id="GO:0003700">
    <property type="term" value="F:DNA-binding transcription factor activity"/>
    <property type="evidence" value="ECO:0007669"/>
    <property type="project" value="InterPro"/>
</dbReference>
<gene>
    <name evidence="7" type="ORF">RU87_GL000035</name>
</gene>
<dbReference type="InterPro" id="IPR000551">
    <property type="entry name" value="MerR-type_HTH_dom"/>
</dbReference>
<dbReference type="PANTHER" id="PTHR30204">
    <property type="entry name" value="REDOX-CYCLING DRUG-SENSING TRANSCRIPTIONAL ACTIVATOR SOXR"/>
    <property type="match status" value="1"/>
</dbReference>
<evidence type="ECO:0000256" key="1">
    <source>
        <dbReference type="ARBA" id="ARBA00022491"/>
    </source>
</evidence>
<dbReference type="AlphaFoldDB" id="A0A2A5S439"/>
<dbReference type="EMBL" id="JXJX01000001">
    <property type="protein sequence ID" value="PCS08212.1"/>
    <property type="molecule type" value="Genomic_DNA"/>
</dbReference>
<evidence type="ECO:0000313" key="7">
    <source>
        <dbReference type="EMBL" id="PCS08212.1"/>
    </source>
</evidence>
<dbReference type="Gene3D" id="1.10.490.50">
    <property type="entry name" value="Antibiotic binding domain of TipA-like multidrug resistance regulators"/>
    <property type="match status" value="1"/>
</dbReference>
<dbReference type="STRING" id="1348632.GCA_001591745_00184"/>
<evidence type="ECO:0000313" key="8">
    <source>
        <dbReference type="Proteomes" id="UP000242246"/>
    </source>
</evidence>
<evidence type="ECO:0000259" key="6">
    <source>
        <dbReference type="PROSITE" id="PS50937"/>
    </source>
</evidence>
<comment type="caution">
    <text evidence="7">The sequence shown here is derived from an EMBL/GenBank/DDBJ whole genome shotgun (WGS) entry which is preliminary data.</text>
</comment>
<dbReference type="InterPro" id="IPR036244">
    <property type="entry name" value="TipA-like_antibiotic-bd"/>
</dbReference>
<name>A0A2A5S439_9LACT</name>
<dbReference type="RefSeq" id="WP_068159951.1">
    <property type="nucleotide sequence ID" value="NZ_JXJX01000001.1"/>
</dbReference>
<dbReference type="Pfam" id="PF07739">
    <property type="entry name" value="TipAS"/>
    <property type="match status" value="1"/>
</dbReference>
<evidence type="ECO:0000256" key="2">
    <source>
        <dbReference type="ARBA" id="ARBA00023015"/>
    </source>
</evidence>
<evidence type="ECO:0000256" key="3">
    <source>
        <dbReference type="ARBA" id="ARBA00023125"/>
    </source>
</evidence>
<dbReference type="Gene3D" id="1.10.1660.10">
    <property type="match status" value="1"/>
</dbReference>
<evidence type="ECO:0000256" key="5">
    <source>
        <dbReference type="SAM" id="Coils"/>
    </source>
</evidence>
<dbReference type="Pfam" id="PF13411">
    <property type="entry name" value="MerR_1"/>
    <property type="match status" value="1"/>
</dbReference>
<reference evidence="7 8" key="1">
    <citation type="submission" date="2014-12" db="EMBL/GenBank/DDBJ databases">
        <title>Draft genome sequences of 10 type strains of Lactococcus.</title>
        <authorList>
            <person name="Sun Z."/>
            <person name="Zhong Z."/>
            <person name="Liu W."/>
            <person name="Zhang W."/>
            <person name="Zhang H."/>
        </authorList>
    </citation>
    <scope>NUCLEOTIDE SEQUENCE [LARGE SCALE GENOMIC DNA]</scope>
    <source>
        <strain evidence="7 8">DSM 20686</strain>
    </source>
</reference>
<dbReference type="InterPro" id="IPR047057">
    <property type="entry name" value="MerR_fam"/>
</dbReference>
<dbReference type="CDD" id="cd01106">
    <property type="entry name" value="HTH_TipAL-Mta"/>
    <property type="match status" value="1"/>
</dbReference>
<dbReference type="GO" id="GO:0003677">
    <property type="term" value="F:DNA binding"/>
    <property type="evidence" value="ECO:0007669"/>
    <property type="project" value="UniProtKB-KW"/>
</dbReference>
<feature type="domain" description="HTH merR-type" evidence="6">
    <location>
        <begin position="1"/>
        <end position="69"/>
    </location>
</feature>
<dbReference type="InterPro" id="IPR012925">
    <property type="entry name" value="TipAS_dom"/>
</dbReference>
<dbReference type="SMART" id="SM00422">
    <property type="entry name" value="HTH_MERR"/>
    <property type="match status" value="1"/>
</dbReference>
<accession>A0A2A5S439</accession>
<keyword evidence="8" id="KW-1185">Reference proteome</keyword>
<sequence>MYLIKDTSKLTGVSIRTLHHYDNIGLVKPFKAANGYRYYQLEDIEKIQIIRYYKYLGFSLTKIKQILEQNDTDTLAILRSQIHLLEKEKETIETLIQSIKQTISAKTFNQDDKNTEQFEGFSVIDHISYQGEAITKFGKDIMIASKEKQVGNETNIARLFNRIFREFANQHQQHEPTSHTKTILLCEKLYLTINQNGFNCSLKIFQKIGSSYVQNLEFKNNIDLFGDGTAAYISEAIDNFVNIQHSNSNQSV</sequence>
<dbReference type="SUPFAM" id="SSF46955">
    <property type="entry name" value="Putative DNA-binding domain"/>
    <property type="match status" value="1"/>
</dbReference>
<keyword evidence="5" id="KW-0175">Coiled coil</keyword>